<comment type="caution">
    <text evidence="1">The sequence shown here is derived from an EMBL/GenBank/DDBJ whole genome shotgun (WGS) entry which is preliminary data.</text>
</comment>
<organism evidence="1 2">
    <name type="scientific">Rossellomorea aquimaris</name>
    <dbReference type="NCBI Taxonomy" id="189382"/>
    <lineage>
        <taxon>Bacteria</taxon>
        <taxon>Bacillati</taxon>
        <taxon>Bacillota</taxon>
        <taxon>Bacilli</taxon>
        <taxon>Bacillales</taxon>
        <taxon>Bacillaceae</taxon>
        <taxon>Rossellomorea</taxon>
    </lineage>
</organism>
<evidence type="ECO:0000313" key="2">
    <source>
        <dbReference type="Proteomes" id="UP000182062"/>
    </source>
</evidence>
<name>A0A1J6W0A0_9BACI</name>
<keyword evidence="2" id="KW-1185">Reference proteome</keyword>
<dbReference type="EMBL" id="MINN01000085">
    <property type="protein sequence ID" value="OIU71021.1"/>
    <property type="molecule type" value="Genomic_DNA"/>
</dbReference>
<reference evidence="1 2" key="1">
    <citation type="submission" date="2016-09" db="EMBL/GenBank/DDBJ databases">
        <title>Bacillus aquimaris SAMM genome sequence reveals colonization and biosurfactant production capacities.</title>
        <authorList>
            <person name="Waghmode S.R."/>
            <person name="Suryavanshi M.V."/>
        </authorList>
    </citation>
    <scope>NUCLEOTIDE SEQUENCE [LARGE SCALE GENOMIC DNA]</scope>
    <source>
        <strain evidence="1 2">SAMM</strain>
    </source>
</reference>
<dbReference type="AlphaFoldDB" id="A0A1J6W0A0"/>
<sequence length="131" mass="15108">MNKPRQNSINFIEDRLLSHSKVESIEKIQDYYYLIKRNSGLRDIRLVLSDDYTVGIADLIQIKETYPDMNAILTVSSWNGYTKSVKIEAKKENIGVFVPRELLGALNLDQYWKYIKMDDDGEPIDFGGRSG</sequence>
<dbReference type="RefSeq" id="WP_071618422.1">
    <property type="nucleotide sequence ID" value="NZ_MINN01000085.1"/>
</dbReference>
<proteinExistence type="predicted"/>
<gene>
    <name evidence="1" type="ORF">BHE18_08205</name>
</gene>
<accession>A0A1J6W0A0</accession>
<protein>
    <recommendedName>
        <fullName evidence="3">Restriction endonuclease type IV Mrr domain-containing protein</fullName>
    </recommendedName>
</protein>
<dbReference type="OrthoDB" id="9795247at2"/>
<evidence type="ECO:0008006" key="3">
    <source>
        <dbReference type="Google" id="ProtNLM"/>
    </source>
</evidence>
<dbReference type="Proteomes" id="UP000182062">
    <property type="component" value="Unassembled WGS sequence"/>
</dbReference>
<evidence type="ECO:0000313" key="1">
    <source>
        <dbReference type="EMBL" id="OIU71021.1"/>
    </source>
</evidence>